<dbReference type="EMBL" id="JACMSC010000157">
    <property type="protein sequence ID" value="KAG6466477.1"/>
    <property type="molecule type" value="Genomic_DNA"/>
</dbReference>
<accession>A0A8J5CPZ1</accession>
<sequence>MRSDQSMARSCHLTSLEIAKKTPLSVVVGPGAEGSEEVVVEPQIHHIAAAELLTIETLDARDEQRISLSRPKALLRKRKERTLIGESASDIVSLIPSFDCLLAGFRVEAVAFSGGIWLFWEASKVNLEYMEAHIRKKGKALPFVQLFASSLRSALRLFPSFSSSPLPFVQLFASSLRSALRLFPSFSSSPLPFVQLFAPNYKTSPTALPIVGRCRIAREIELESAKSIDYSLLSHSHEPRVSL</sequence>
<keyword evidence="2" id="KW-1185">Reference proteome</keyword>
<gene>
    <name evidence="1" type="ORF">ZIOFF_075708</name>
</gene>
<protein>
    <submittedName>
        <fullName evidence="1">Uncharacterized protein</fullName>
    </submittedName>
</protein>
<evidence type="ECO:0000313" key="1">
    <source>
        <dbReference type="EMBL" id="KAG6466477.1"/>
    </source>
</evidence>
<dbReference type="AlphaFoldDB" id="A0A8J5CPZ1"/>
<evidence type="ECO:0000313" key="2">
    <source>
        <dbReference type="Proteomes" id="UP000734854"/>
    </source>
</evidence>
<organism evidence="1 2">
    <name type="scientific">Zingiber officinale</name>
    <name type="common">Ginger</name>
    <name type="synonym">Amomum zingiber</name>
    <dbReference type="NCBI Taxonomy" id="94328"/>
    <lineage>
        <taxon>Eukaryota</taxon>
        <taxon>Viridiplantae</taxon>
        <taxon>Streptophyta</taxon>
        <taxon>Embryophyta</taxon>
        <taxon>Tracheophyta</taxon>
        <taxon>Spermatophyta</taxon>
        <taxon>Magnoliopsida</taxon>
        <taxon>Liliopsida</taxon>
        <taxon>Zingiberales</taxon>
        <taxon>Zingiberaceae</taxon>
        <taxon>Zingiber</taxon>
    </lineage>
</organism>
<reference evidence="1 2" key="1">
    <citation type="submission" date="2020-08" db="EMBL/GenBank/DDBJ databases">
        <title>Plant Genome Project.</title>
        <authorList>
            <person name="Zhang R.-G."/>
        </authorList>
    </citation>
    <scope>NUCLEOTIDE SEQUENCE [LARGE SCALE GENOMIC DNA]</scope>
    <source>
        <tissue evidence="1">Rhizome</tissue>
    </source>
</reference>
<dbReference type="Proteomes" id="UP000734854">
    <property type="component" value="Unassembled WGS sequence"/>
</dbReference>
<name>A0A8J5CPZ1_ZINOF</name>
<comment type="caution">
    <text evidence="1">The sequence shown here is derived from an EMBL/GenBank/DDBJ whole genome shotgun (WGS) entry which is preliminary data.</text>
</comment>
<proteinExistence type="predicted"/>